<reference evidence="2" key="1">
    <citation type="submission" date="2022-12" db="EMBL/GenBank/DDBJ databases">
        <authorList>
            <person name="Krivoruchko A.V."/>
            <person name="Elkin A."/>
        </authorList>
    </citation>
    <scope>NUCLEOTIDE SEQUENCE</scope>
    <source>
        <strain evidence="2">IEGM 249</strain>
    </source>
</reference>
<accession>A0AAX3YPX4</accession>
<dbReference type="RefSeq" id="WP_269592578.1">
    <property type="nucleotide sequence ID" value="NZ_CP130954.1"/>
</dbReference>
<name>A0AAX3YPX4_RHOOP</name>
<reference evidence="3" key="2">
    <citation type="submission" date="2023-07" db="EMBL/GenBank/DDBJ databases">
        <title>Genomic analysis of Rhodococcus opacus VOC-14 with glycol ethers degradation activity.</title>
        <authorList>
            <person name="Narkevich D.A."/>
            <person name="Hlushen A.M."/>
            <person name="Akhremchuk A.E."/>
            <person name="Sikolenko M.A."/>
            <person name="Valentovich L.N."/>
        </authorList>
    </citation>
    <scope>NUCLEOTIDE SEQUENCE</scope>
    <source>
        <strain evidence="3">VOC-14</strain>
        <plasmid evidence="3">pRho-VOC14-C342</plasmid>
    </source>
</reference>
<dbReference type="PANTHER" id="PTHR43581">
    <property type="entry name" value="ATP/GTP PHOSPHATASE"/>
    <property type="match status" value="1"/>
</dbReference>
<dbReference type="Gene3D" id="3.40.50.300">
    <property type="entry name" value="P-loop containing nucleotide triphosphate hydrolases"/>
    <property type="match status" value="1"/>
</dbReference>
<evidence type="ECO:0000313" key="4">
    <source>
        <dbReference type="Proteomes" id="UP001066327"/>
    </source>
</evidence>
<gene>
    <name evidence="2" type="ORF">O4328_39265</name>
    <name evidence="3" type="ORF">Q5707_38355</name>
</gene>
<keyword evidence="4" id="KW-1185">Reference proteome</keyword>
<dbReference type="EMBL" id="JAPWIS010000034">
    <property type="protein sequence ID" value="MCZ4589611.1"/>
    <property type="molecule type" value="Genomic_DNA"/>
</dbReference>
<sequence length="529" mass="58970">MPRTSETVPFEIGIALPPDVTDKVLEGLGGRFARESLVRRALEKFLTCSDVRFPESDLIWLRWSADDSGSISTLEQAKAIWSNSSVDTGALGDLALNALGGSDSKPGANENKVLNHIIANYLQIPRVRVVEASRRITDNDPADDPSEPFTGDGLIKRLRALQAPTLDNDADRERFEAINRFLQVVLEEDDSRIEISHDAREINVRRRGLLLPLNHLGTGIAQVVILAAAATLEQQSLVCMEEPEVHLHPLLQRKLLRYLHDETDNQYLIATHSAHMLDYRYAQVFHSTLTHKYGTEIASAGNAHELSAVCADLGYRPSDLLQSNATIWVEGPSDRIYVSHWLALVDPDLREGIDYSIMFYGGRLLSHLSAEDPEVSEFISLRRLNRHLAVMIDSDKRTAHTKINATKQRVVDELSQPGQPGLAWVTQGRTVENYVPAELLNSVLSALYPAAVLTPNTDKWSDALRRTDGASSKPDKVKVAREVIRRWNKGTKFLDLRDRIIPLVNLIRVANGSAPLEKSDVPPLPPEWD</sequence>
<dbReference type="PANTHER" id="PTHR43581:SF4">
    <property type="entry name" value="ATP_GTP PHOSPHATASE"/>
    <property type="match status" value="1"/>
</dbReference>
<dbReference type="GO" id="GO:0016887">
    <property type="term" value="F:ATP hydrolysis activity"/>
    <property type="evidence" value="ECO:0007669"/>
    <property type="project" value="InterPro"/>
</dbReference>
<dbReference type="InterPro" id="IPR051396">
    <property type="entry name" value="Bact_Antivir_Def_Nuclease"/>
</dbReference>
<evidence type="ECO:0000313" key="3">
    <source>
        <dbReference type="EMBL" id="WLF51230.1"/>
    </source>
</evidence>
<dbReference type="InterPro" id="IPR003959">
    <property type="entry name" value="ATPase_AAA_core"/>
</dbReference>
<dbReference type="Pfam" id="PF13304">
    <property type="entry name" value="AAA_21"/>
    <property type="match status" value="1"/>
</dbReference>
<organism evidence="3 5">
    <name type="scientific">Rhodococcus opacus</name>
    <name type="common">Nocardia opaca</name>
    <dbReference type="NCBI Taxonomy" id="37919"/>
    <lineage>
        <taxon>Bacteria</taxon>
        <taxon>Bacillati</taxon>
        <taxon>Actinomycetota</taxon>
        <taxon>Actinomycetes</taxon>
        <taxon>Mycobacteriales</taxon>
        <taxon>Nocardiaceae</taxon>
        <taxon>Rhodococcus</taxon>
    </lineage>
</organism>
<geneLocation type="plasmid" evidence="3 5">
    <name>pRho-VOC14-C342</name>
</geneLocation>
<evidence type="ECO:0000313" key="2">
    <source>
        <dbReference type="EMBL" id="MCZ4589611.1"/>
    </source>
</evidence>
<protein>
    <submittedName>
        <fullName evidence="3">AAA family ATPase</fullName>
    </submittedName>
</protein>
<dbReference type="Proteomes" id="UP001066327">
    <property type="component" value="Unassembled WGS sequence"/>
</dbReference>
<evidence type="ECO:0000313" key="5">
    <source>
        <dbReference type="Proteomes" id="UP001231166"/>
    </source>
</evidence>
<proteinExistence type="predicted"/>
<dbReference type="Proteomes" id="UP001231166">
    <property type="component" value="Plasmid pRho-VOC14-C342"/>
</dbReference>
<dbReference type="GO" id="GO:0005524">
    <property type="term" value="F:ATP binding"/>
    <property type="evidence" value="ECO:0007669"/>
    <property type="project" value="InterPro"/>
</dbReference>
<dbReference type="SUPFAM" id="SSF52540">
    <property type="entry name" value="P-loop containing nucleoside triphosphate hydrolases"/>
    <property type="match status" value="1"/>
</dbReference>
<dbReference type="InterPro" id="IPR027417">
    <property type="entry name" value="P-loop_NTPase"/>
</dbReference>
<feature type="domain" description="ATPase AAA-type core" evidence="1">
    <location>
        <begin position="83"/>
        <end position="277"/>
    </location>
</feature>
<keyword evidence="3" id="KW-0614">Plasmid</keyword>
<evidence type="ECO:0000259" key="1">
    <source>
        <dbReference type="Pfam" id="PF13304"/>
    </source>
</evidence>
<dbReference type="EMBL" id="CP130954">
    <property type="protein sequence ID" value="WLF51230.1"/>
    <property type="molecule type" value="Genomic_DNA"/>
</dbReference>
<dbReference type="AlphaFoldDB" id="A0AAX3YPX4"/>